<dbReference type="AlphaFoldDB" id="B5FD56"/>
<dbReference type="RefSeq" id="WP_012532928.1">
    <property type="nucleotide sequence ID" value="NC_011184.1"/>
</dbReference>
<dbReference type="Proteomes" id="UP000001857">
    <property type="component" value="Chromosome I"/>
</dbReference>
<gene>
    <name evidence="1" type="ordered locus">VFMJ11_1053</name>
</gene>
<proteinExistence type="predicted"/>
<reference evidence="1 2" key="2">
    <citation type="journal article" date="2009" name="Nature">
        <title>A single regulatory gene is sufficient to alter bacterial host range.</title>
        <authorList>
            <person name="Mandel M.J."/>
            <person name="Wollenberg M.S."/>
            <person name="Stabb E.V."/>
            <person name="Visick K.L."/>
            <person name="Ruby E.G."/>
        </authorList>
    </citation>
    <scope>NUCLEOTIDE SEQUENCE [LARGE SCALE GENOMIC DNA]</scope>
    <source>
        <strain evidence="1 2">MJ11</strain>
    </source>
</reference>
<accession>B5FD56</accession>
<dbReference type="KEGG" id="vfm:VFMJ11_1053"/>
<evidence type="ECO:0000313" key="2">
    <source>
        <dbReference type="Proteomes" id="UP000001857"/>
    </source>
</evidence>
<dbReference type="EMBL" id="CP001139">
    <property type="protein sequence ID" value="ACH65260.1"/>
    <property type="molecule type" value="Genomic_DNA"/>
</dbReference>
<evidence type="ECO:0000313" key="1">
    <source>
        <dbReference type="EMBL" id="ACH65260.1"/>
    </source>
</evidence>
<organism evidence="1 2">
    <name type="scientific">Aliivibrio fischeri (strain MJ11)</name>
    <name type="common">Vibrio fischeri</name>
    <dbReference type="NCBI Taxonomy" id="388396"/>
    <lineage>
        <taxon>Bacteria</taxon>
        <taxon>Pseudomonadati</taxon>
        <taxon>Pseudomonadota</taxon>
        <taxon>Gammaproteobacteria</taxon>
        <taxon>Vibrionales</taxon>
        <taxon>Vibrionaceae</taxon>
        <taxon>Aliivibrio</taxon>
    </lineage>
</organism>
<name>B5FD56_ALIFM</name>
<protein>
    <submittedName>
        <fullName evidence="1">Transcriptional regulator, Cro/CI family</fullName>
    </submittedName>
</protein>
<reference evidence="2" key="1">
    <citation type="submission" date="2008-08" db="EMBL/GenBank/DDBJ databases">
        <title>Complete sequence of Vibrio fischeri strain MJ11.</title>
        <authorList>
            <person name="Mandel M.J."/>
            <person name="Stabb E.V."/>
            <person name="Ruby E.G."/>
            <person name="Ferriera S."/>
            <person name="Johnson J."/>
            <person name="Kravitz S."/>
            <person name="Beeson K."/>
            <person name="Sutton G."/>
            <person name="Rogers Y.-H."/>
            <person name="Friedman R."/>
            <person name="Frazier M."/>
            <person name="Venter J.C."/>
        </authorList>
    </citation>
    <scope>NUCLEOTIDE SEQUENCE [LARGE SCALE GENOMIC DNA]</scope>
    <source>
        <strain evidence="2">MJ11</strain>
    </source>
</reference>
<sequence length="44" mass="4815">MINNTATLAEFDPVEFLDCAESTQAYIDEAFATGDTAFITESNH</sequence>
<dbReference type="HOGENOM" id="CLU_3223641_0_0_6"/>